<evidence type="ECO:0000256" key="1">
    <source>
        <dbReference type="SAM" id="Phobius"/>
    </source>
</evidence>
<accession>A0A934N539</accession>
<name>A0A934N539_9BACT</name>
<proteinExistence type="predicted"/>
<feature type="transmembrane region" description="Helical" evidence="1">
    <location>
        <begin position="23"/>
        <end position="41"/>
    </location>
</feature>
<organism evidence="2 3">
    <name type="scientific">Candidatus Nephthysia bennettiae</name>
    <dbReference type="NCBI Taxonomy" id="3127016"/>
    <lineage>
        <taxon>Bacteria</taxon>
        <taxon>Bacillati</taxon>
        <taxon>Candidatus Dormiibacterota</taxon>
        <taxon>Candidatus Dormibacteria</taxon>
        <taxon>Candidatus Dormibacterales</taxon>
        <taxon>Candidatus Dormibacteraceae</taxon>
        <taxon>Candidatus Nephthysia</taxon>
    </lineage>
</organism>
<comment type="caution">
    <text evidence="2">The sequence shown here is derived from an EMBL/GenBank/DDBJ whole genome shotgun (WGS) entry which is preliminary data.</text>
</comment>
<keyword evidence="3" id="KW-1185">Reference proteome</keyword>
<dbReference type="Proteomes" id="UP000612893">
    <property type="component" value="Unassembled WGS sequence"/>
</dbReference>
<protein>
    <submittedName>
        <fullName evidence="2">Uncharacterized protein</fullName>
    </submittedName>
</protein>
<keyword evidence="1" id="KW-0472">Membrane</keyword>
<dbReference type="AlphaFoldDB" id="A0A934N539"/>
<evidence type="ECO:0000313" key="3">
    <source>
        <dbReference type="Proteomes" id="UP000612893"/>
    </source>
</evidence>
<keyword evidence="1" id="KW-1133">Transmembrane helix</keyword>
<dbReference type="RefSeq" id="WP_338204947.1">
    <property type="nucleotide sequence ID" value="NZ_JAEKNR010000230.1"/>
</dbReference>
<dbReference type="EMBL" id="JAEKNR010000230">
    <property type="protein sequence ID" value="MBJ7600950.1"/>
    <property type="molecule type" value="Genomic_DNA"/>
</dbReference>
<gene>
    <name evidence="2" type="ORF">JF922_23135</name>
</gene>
<evidence type="ECO:0000313" key="2">
    <source>
        <dbReference type="EMBL" id="MBJ7600950.1"/>
    </source>
</evidence>
<reference evidence="2" key="1">
    <citation type="submission" date="2020-10" db="EMBL/GenBank/DDBJ databases">
        <title>Ca. Dormibacterota MAGs.</title>
        <authorList>
            <person name="Montgomery K."/>
        </authorList>
    </citation>
    <scope>NUCLEOTIDE SEQUENCE [LARGE SCALE GENOMIC DNA]</scope>
    <source>
        <strain evidence="2">SC8812_S17_10</strain>
    </source>
</reference>
<sequence length="57" mass="6105">MFDDPDAGRHGTKATSEVRPNRLAGVTLAIAFGFGGFGLVLKGTGRRAEQPLCQPYR</sequence>
<keyword evidence="1" id="KW-0812">Transmembrane</keyword>